<dbReference type="AlphaFoldDB" id="A0A067PTC1"/>
<name>A0A067PTC1_9AGAM</name>
<keyword evidence="3" id="KW-0347">Helicase</keyword>
<keyword evidence="7" id="KW-1185">Reference proteome</keyword>
<dbReference type="PANTHER" id="PTHR43788">
    <property type="entry name" value="DNA2/NAM7 HELICASE FAMILY MEMBER"/>
    <property type="match status" value="1"/>
</dbReference>
<sequence length="216" mass="24697">MLSSNKLRVAGFTTLVPINTVIVDEASQIEIGDYLPLLHLFKPTLRKLVFIGDDKQLAPYGQDDLGDLRSIFEIPHLRQGAIFLDTQYRMPRPIGDFISRHMYKGQLKTVHAISDRSSCRLVDVPNGKEKQSGKSWVNLEEVKAVMHIARRCVQQSRNFRIITPYDPQRAALERELQVAKLPWEDKCFNVDSFQGNEDDTIIISCVRTQKVGFLKN</sequence>
<protein>
    <recommendedName>
        <fullName evidence="5">DNA2/NAM7 helicase-like C-terminal domain-containing protein</fullName>
    </recommendedName>
</protein>
<evidence type="ECO:0000259" key="5">
    <source>
        <dbReference type="Pfam" id="PF13087"/>
    </source>
</evidence>
<feature type="domain" description="DNA2/NAM7 helicase-like C-terminal" evidence="5">
    <location>
        <begin position="79"/>
        <end position="215"/>
    </location>
</feature>
<dbReference type="InterPro" id="IPR027417">
    <property type="entry name" value="P-loop_NTPase"/>
</dbReference>
<proteinExistence type="predicted"/>
<dbReference type="STRING" id="933084.A0A067PTC1"/>
<evidence type="ECO:0000313" key="6">
    <source>
        <dbReference type="EMBL" id="KDQ57105.1"/>
    </source>
</evidence>
<dbReference type="PANTHER" id="PTHR43788:SF8">
    <property type="entry name" value="DNA-BINDING PROTEIN SMUBP-2"/>
    <property type="match status" value="1"/>
</dbReference>
<organism evidence="6 7">
    <name type="scientific">Jaapia argillacea MUCL 33604</name>
    <dbReference type="NCBI Taxonomy" id="933084"/>
    <lineage>
        <taxon>Eukaryota</taxon>
        <taxon>Fungi</taxon>
        <taxon>Dikarya</taxon>
        <taxon>Basidiomycota</taxon>
        <taxon>Agaricomycotina</taxon>
        <taxon>Agaricomycetes</taxon>
        <taxon>Agaricomycetidae</taxon>
        <taxon>Jaapiales</taxon>
        <taxon>Jaapiaceae</taxon>
        <taxon>Jaapia</taxon>
    </lineage>
</organism>
<dbReference type="Pfam" id="PF13087">
    <property type="entry name" value="AAA_12"/>
    <property type="match status" value="1"/>
</dbReference>
<dbReference type="GO" id="GO:0016787">
    <property type="term" value="F:hydrolase activity"/>
    <property type="evidence" value="ECO:0007669"/>
    <property type="project" value="UniProtKB-KW"/>
</dbReference>
<dbReference type="InterPro" id="IPR050534">
    <property type="entry name" value="Coronavir_polyprotein_1ab"/>
</dbReference>
<dbReference type="InterPro" id="IPR041679">
    <property type="entry name" value="DNA2/NAM7-like_C"/>
</dbReference>
<evidence type="ECO:0000256" key="2">
    <source>
        <dbReference type="ARBA" id="ARBA00022801"/>
    </source>
</evidence>
<evidence type="ECO:0000256" key="1">
    <source>
        <dbReference type="ARBA" id="ARBA00022741"/>
    </source>
</evidence>
<keyword evidence="1" id="KW-0547">Nucleotide-binding</keyword>
<reference evidence="7" key="1">
    <citation type="journal article" date="2014" name="Proc. Natl. Acad. Sci. U.S.A.">
        <title>Extensive sampling of basidiomycete genomes demonstrates inadequacy of the white-rot/brown-rot paradigm for wood decay fungi.</title>
        <authorList>
            <person name="Riley R."/>
            <person name="Salamov A.A."/>
            <person name="Brown D.W."/>
            <person name="Nagy L.G."/>
            <person name="Floudas D."/>
            <person name="Held B.W."/>
            <person name="Levasseur A."/>
            <person name="Lombard V."/>
            <person name="Morin E."/>
            <person name="Otillar R."/>
            <person name="Lindquist E.A."/>
            <person name="Sun H."/>
            <person name="LaButti K.M."/>
            <person name="Schmutz J."/>
            <person name="Jabbour D."/>
            <person name="Luo H."/>
            <person name="Baker S.E."/>
            <person name="Pisabarro A.G."/>
            <person name="Walton J.D."/>
            <person name="Blanchette R.A."/>
            <person name="Henrissat B."/>
            <person name="Martin F."/>
            <person name="Cullen D."/>
            <person name="Hibbett D.S."/>
            <person name="Grigoriev I.V."/>
        </authorList>
    </citation>
    <scope>NUCLEOTIDE SEQUENCE [LARGE SCALE GENOMIC DNA]</scope>
    <source>
        <strain evidence="7">MUCL 33604</strain>
    </source>
</reference>
<keyword evidence="2" id="KW-0378">Hydrolase</keyword>
<dbReference type="Gene3D" id="3.40.50.300">
    <property type="entry name" value="P-loop containing nucleotide triphosphate hydrolases"/>
    <property type="match status" value="2"/>
</dbReference>
<evidence type="ECO:0000256" key="4">
    <source>
        <dbReference type="ARBA" id="ARBA00022840"/>
    </source>
</evidence>
<gene>
    <name evidence="6" type="ORF">JAAARDRAFT_95213</name>
</gene>
<dbReference type="GO" id="GO:0005524">
    <property type="term" value="F:ATP binding"/>
    <property type="evidence" value="ECO:0007669"/>
    <property type="project" value="UniProtKB-KW"/>
</dbReference>
<evidence type="ECO:0000256" key="3">
    <source>
        <dbReference type="ARBA" id="ARBA00022806"/>
    </source>
</evidence>
<dbReference type="CDD" id="cd18808">
    <property type="entry name" value="SF1_C_Upf1"/>
    <property type="match status" value="1"/>
</dbReference>
<dbReference type="OrthoDB" id="6513042at2759"/>
<dbReference type="HOGENOM" id="CLU_074986_0_0_1"/>
<dbReference type="Proteomes" id="UP000027265">
    <property type="component" value="Unassembled WGS sequence"/>
</dbReference>
<feature type="non-terminal residue" evidence="6">
    <location>
        <position position="216"/>
    </location>
</feature>
<dbReference type="InParanoid" id="A0A067PTC1"/>
<keyword evidence="4" id="KW-0067">ATP-binding</keyword>
<dbReference type="SUPFAM" id="SSF52540">
    <property type="entry name" value="P-loop containing nucleoside triphosphate hydrolases"/>
    <property type="match status" value="1"/>
</dbReference>
<dbReference type="InterPro" id="IPR047187">
    <property type="entry name" value="SF1_C_Upf1"/>
</dbReference>
<evidence type="ECO:0000313" key="7">
    <source>
        <dbReference type="Proteomes" id="UP000027265"/>
    </source>
</evidence>
<dbReference type="GO" id="GO:0043139">
    <property type="term" value="F:5'-3' DNA helicase activity"/>
    <property type="evidence" value="ECO:0007669"/>
    <property type="project" value="TreeGrafter"/>
</dbReference>
<accession>A0A067PTC1</accession>
<dbReference type="EMBL" id="KL197720">
    <property type="protein sequence ID" value="KDQ57105.1"/>
    <property type="molecule type" value="Genomic_DNA"/>
</dbReference>